<sequence>MRLRFVKVLLTWTQGLHCGISLKKKKEYYANNPKDNVDQENALDDDVKILSTWTDTKKGSKRNMSSKKRGRPRKNGENTKPATPEISPESAKTIAQCVQGKQCRASIQAHTN</sequence>
<organism evidence="3">
    <name type="scientific">Arundo donax</name>
    <name type="common">Giant reed</name>
    <name type="synonym">Donax arundinaceus</name>
    <dbReference type="NCBI Taxonomy" id="35708"/>
    <lineage>
        <taxon>Eukaryota</taxon>
        <taxon>Viridiplantae</taxon>
        <taxon>Streptophyta</taxon>
        <taxon>Embryophyta</taxon>
        <taxon>Tracheophyta</taxon>
        <taxon>Spermatophyta</taxon>
        <taxon>Magnoliopsida</taxon>
        <taxon>Liliopsida</taxon>
        <taxon>Poales</taxon>
        <taxon>Poaceae</taxon>
        <taxon>PACMAD clade</taxon>
        <taxon>Arundinoideae</taxon>
        <taxon>Arundineae</taxon>
        <taxon>Arundo</taxon>
    </lineage>
</organism>
<feature type="signal peptide" evidence="2">
    <location>
        <begin position="1"/>
        <end position="18"/>
    </location>
</feature>
<feature type="region of interest" description="Disordered" evidence="1">
    <location>
        <begin position="54"/>
        <end position="93"/>
    </location>
</feature>
<reference evidence="3" key="2">
    <citation type="journal article" date="2015" name="Data Brief">
        <title>Shoot transcriptome of the giant reed, Arundo donax.</title>
        <authorList>
            <person name="Barrero R.A."/>
            <person name="Guerrero F.D."/>
            <person name="Moolhuijzen P."/>
            <person name="Goolsby J.A."/>
            <person name="Tidwell J."/>
            <person name="Bellgard S.E."/>
            <person name="Bellgard M.I."/>
        </authorList>
    </citation>
    <scope>NUCLEOTIDE SEQUENCE</scope>
    <source>
        <tissue evidence="3">Shoot tissue taken approximately 20 cm above the soil surface</tissue>
    </source>
</reference>
<keyword evidence="2" id="KW-0732">Signal</keyword>
<protein>
    <submittedName>
        <fullName evidence="3">Uncharacterized protein</fullName>
    </submittedName>
</protein>
<dbReference type="AlphaFoldDB" id="A0A0A9D4Q5"/>
<dbReference type="EMBL" id="GBRH01217295">
    <property type="protein sequence ID" value="JAD80600.1"/>
    <property type="molecule type" value="Transcribed_RNA"/>
</dbReference>
<proteinExistence type="predicted"/>
<name>A0A0A9D4Q5_ARUDO</name>
<feature type="compositionally biased region" description="Basic residues" evidence="1">
    <location>
        <begin position="59"/>
        <end position="73"/>
    </location>
</feature>
<evidence type="ECO:0000313" key="3">
    <source>
        <dbReference type="EMBL" id="JAD80600.1"/>
    </source>
</evidence>
<evidence type="ECO:0000256" key="2">
    <source>
        <dbReference type="SAM" id="SignalP"/>
    </source>
</evidence>
<feature type="chain" id="PRO_5002043476" evidence="2">
    <location>
        <begin position="19"/>
        <end position="112"/>
    </location>
</feature>
<reference evidence="3" key="1">
    <citation type="submission" date="2014-09" db="EMBL/GenBank/DDBJ databases">
        <authorList>
            <person name="Magalhaes I.L.F."/>
            <person name="Oliveira U."/>
            <person name="Santos F.R."/>
            <person name="Vidigal T.H.D.A."/>
            <person name="Brescovit A.D."/>
            <person name="Santos A.J."/>
        </authorList>
    </citation>
    <scope>NUCLEOTIDE SEQUENCE</scope>
    <source>
        <tissue evidence="3">Shoot tissue taken approximately 20 cm above the soil surface</tissue>
    </source>
</reference>
<accession>A0A0A9D4Q5</accession>
<evidence type="ECO:0000256" key="1">
    <source>
        <dbReference type="SAM" id="MobiDB-lite"/>
    </source>
</evidence>